<dbReference type="CDD" id="cd00590">
    <property type="entry name" value="RRM_SF"/>
    <property type="match status" value="1"/>
</dbReference>
<dbReference type="SUPFAM" id="SSF54928">
    <property type="entry name" value="RNA-binding domain, RBD"/>
    <property type="match status" value="1"/>
</dbReference>
<dbReference type="SMART" id="SM00360">
    <property type="entry name" value="RRM"/>
    <property type="match status" value="1"/>
</dbReference>
<organism evidence="3 4">
    <name type="scientific">Centaurea solstitialis</name>
    <name type="common">yellow star-thistle</name>
    <dbReference type="NCBI Taxonomy" id="347529"/>
    <lineage>
        <taxon>Eukaryota</taxon>
        <taxon>Viridiplantae</taxon>
        <taxon>Streptophyta</taxon>
        <taxon>Embryophyta</taxon>
        <taxon>Tracheophyta</taxon>
        <taxon>Spermatophyta</taxon>
        <taxon>Magnoliopsida</taxon>
        <taxon>eudicotyledons</taxon>
        <taxon>Gunneridae</taxon>
        <taxon>Pentapetalae</taxon>
        <taxon>asterids</taxon>
        <taxon>campanulids</taxon>
        <taxon>Asterales</taxon>
        <taxon>Asteraceae</taxon>
        <taxon>Carduoideae</taxon>
        <taxon>Cardueae</taxon>
        <taxon>Centaureinae</taxon>
        <taxon>Centaurea</taxon>
    </lineage>
</organism>
<comment type="caution">
    <text evidence="3">The sequence shown here is derived from an EMBL/GenBank/DDBJ whole genome shotgun (WGS) entry which is preliminary data.</text>
</comment>
<evidence type="ECO:0000259" key="2">
    <source>
        <dbReference type="PROSITE" id="PS50102"/>
    </source>
</evidence>
<proteinExistence type="predicted"/>
<dbReference type="AlphaFoldDB" id="A0AA38TKD9"/>
<accession>A0AA38TKD9</accession>
<feature type="domain" description="RRM" evidence="2">
    <location>
        <begin position="66"/>
        <end position="143"/>
    </location>
</feature>
<dbReference type="PANTHER" id="PTHR34427:SF5">
    <property type="entry name" value="DUF4283 DOMAIN-CONTAINING PROTEIN"/>
    <property type="match status" value="1"/>
</dbReference>
<dbReference type="Proteomes" id="UP001172457">
    <property type="component" value="Chromosome 3"/>
</dbReference>
<evidence type="ECO:0000313" key="3">
    <source>
        <dbReference type="EMBL" id="KAJ9556405.1"/>
    </source>
</evidence>
<dbReference type="InterPro" id="IPR012677">
    <property type="entry name" value="Nucleotide-bd_a/b_plait_sf"/>
</dbReference>
<dbReference type="InterPro" id="IPR000504">
    <property type="entry name" value="RRM_dom"/>
</dbReference>
<dbReference type="PANTHER" id="PTHR34427">
    <property type="entry name" value="DUF4283 DOMAIN PROTEIN"/>
    <property type="match status" value="1"/>
</dbReference>
<gene>
    <name evidence="3" type="ORF">OSB04_011019</name>
</gene>
<keyword evidence="4" id="KW-1185">Reference proteome</keyword>
<evidence type="ECO:0000313" key="4">
    <source>
        <dbReference type="Proteomes" id="UP001172457"/>
    </source>
</evidence>
<evidence type="ECO:0000256" key="1">
    <source>
        <dbReference type="PROSITE-ProRule" id="PRU00176"/>
    </source>
</evidence>
<dbReference type="PROSITE" id="PS50102">
    <property type="entry name" value="RRM"/>
    <property type="match status" value="1"/>
</dbReference>
<reference evidence="3" key="1">
    <citation type="submission" date="2023-03" db="EMBL/GenBank/DDBJ databases">
        <title>Chromosome-scale reference genome and RAD-based genetic map of yellow starthistle (Centaurea solstitialis) reveal putative structural variation and QTLs associated with invader traits.</title>
        <authorList>
            <person name="Reatini B."/>
            <person name="Cang F.A."/>
            <person name="Jiang Q."/>
            <person name="Mckibben M.T.W."/>
            <person name="Barker M.S."/>
            <person name="Rieseberg L.H."/>
            <person name="Dlugosch K.M."/>
        </authorList>
    </citation>
    <scope>NUCLEOTIDE SEQUENCE</scope>
    <source>
        <strain evidence="3">CAN-66</strain>
        <tissue evidence="3">Leaf</tissue>
    </source>
</reference>
<sequence>MREREFRERKWGWKWVPTTSSEKSRAREGVLVGERVRRDPGHWSRIRYRGGLQNRSTVGFRLPKETSLLFYNFPKSWGVTDLWRLFKRYGVVSDIYIAFKRLRNGEKFGFVRFRGVSNEELLEERLKKIWIGDLNLRVHLANKHGRGSGLPDTGKFPRPILEKEQPRRSLREGRSYADVVKGENVGGSHAFKDKKVEIKIKSDLKGPNLGSSEAEEDVLEYLQRCAIGSVTRMEHVDSIQALIKTGTLENCEIKMLGGSDILLKFESKVAMEKVIKNKVHGIHFWAKDLRFWNHGYRASNRLVWLRIMGLPLHIWKIEVFKEIASNWGSVVTTINCDLQNSPNLMWGKVLINTGLKATINEIKGVKVGGLFYVIKVEEEDGVGLESQIRNYHQQIEGGRTLIQTVSPLLRIGRKRKLAVRRKAR</sequence>
<keyword evidence="1" id="KW-0694">RNA-binding</keyword>
<dbReference type="EMBL" id="JARYMX010000003">
    <property type="protein sequence ID" value="KAJ9556405.1"/>
    <property type="molecule type" value="Genomic_DNA"/>
</dbReference>
<protein>
    <recommendedName>
        <fullName evidence="2">RRM domain-containing protein</fullName>
    </recommendedName>
</protein>
<dbReference type="Gene3D" id="3.30.70.330">
    <property type="match status" value="1"/>
</dbReference>
<name>A0AA38TKD9_9ASTR</name>
<dbReference type="InterPro" id="IPR035979">
    <property type="entry name" value="RBD_domain_sf"/>
</dbReference>
<dbReference type="GO" id="GO:0003723">
    <property type="term" value="F:RNA binding"/>
    <property type="evidence" value="ECO:0007669"/>
    <property type="project" value="UniProtKB-UniRule"/>
</dbReference>